<dbReference type="Pfam" id="PF13205">
    <property type="entry name" value="Big_5"/>
    <property type="match status" value="1"/>
</dbReference>
<dbReference type="Pfam" id="PF00932">
    <property type="entry name" value="LTD"/>
    <property type="match status" value="1"/>
</dbReference>
<dbReference type="OrthoDB" id="5500612at2"/>
<dbReference type="InterPro" id="IPR036415">
    <property type="entry name" value="Lamin_tail_dom_sf"/>
</dbReference>
<evidence type="ECO:0000259" key="4">
    <source>
        <dbReference type="PROSITE" id="PS51841"/>
    </source>
</evidence>
<dbReference type="Proteomes" id="UP000245535">
    <property type="component" value="Unassembled WGS sequence"/>
</dbReference>
<proteinExistence type="predicted"/>
<dbReference type="EMBL" id="QGDO01000001">
    <property type="protein sequence ID" value="PWJ44422.1"/>
    <property type="molecule type" value="Genomic_DNA"/>
</dbReference>
<name>A0A315ZGG2_SEDFL</name>
<dbReference type="InterPro" id="IPR038081">
    <property type="entry name" value="CalX-like_sf"/>
</dbReference>
<dbReference type="Gene3D" id="2.60.40.1260">
    <property type="entry name" value="Lamin Tail domain"/>
    <property type="match status" value="1"/>
</dbReference>
<evidence type="ECO:0000313" key="5">
    <source>
        <dbReference type="EMBL" id="PWJ44422.1"/>
    </source>
</evidence>
<dbReference type="PROSITE" id="PS51841">
    <property type="entry name" value="LTD"/>
    <property type="match status" value="1"/>
</dbReference>
<accession>A0A315ZGG2</accession>
<dbReference type="SMART" id="SM00237">
    <property type="entry name" value="Calx_beta"/>
    <property type="match status" value="1"/>
</dbReference>
<dbReference type="InterPro" id="IPR001322">
    <property type="entry name" value="Lamin_tail_dom"/>
</dbReference>
<dbReference type="GO" id="GO:0007154">
    <property type="term" value="P:cell communication"/>
    <property type="evidence" value="ECO:0007669"/>
    <property type="project" value="InterPro"/>
</dbReference>
<reference evidence="5 6" key="1">
    <citation type="submission" date="2018-03" db="EMBL/GenBank/DDBJ databases">
        <title>Genomic Encyclopedia of Archaeal and Bacterial Type Strains, Phase II (KMG-II): from individual species to whole genera.</title>
        <authorList>
            <person name="Goeker M."/>
        </authorList>
    </citation>
    <scope>NUCLEOTIDE SEQUENCE [LARGE SCALE GENOMIC DNA]</scope>
    <source>
        <strain evidence="5 6">DSM 28229</strain>
    </source>
</reference>
<dbReference type="RefSeq" id="WP_109615915.1">
    <property type="nucleotide sequence ID" value="NZ_QGDO01000001.1"/>
</dbReference>
<evidence type="ECO:0000256" key="1">
    <source>
        <dbReference type="ARBA" id="ARBA00022729"/>
    </source>
</evidence>
<feature type="domain" description="LTD" evidence="4">
    <location>
        <begin position="288"/>
        <end position="420"/>
    </location>
</feature>
<keyword evidence="2" id="KW-0677">Repeat</keyword>
<dbReference type="Pfam" id="PF03160">
    <property type="entry name" value="Calx-beta"/>
    <property type="match status" value="1"/>
</dbReference>
<dbReference type="SUPFAM" id="SSF141072">
    <property type="entry name" value="CalX-like"/>
    <property type="match status" value="1"/>
</dbReference>
<sequence length="776" mass="85727">MTPKIILQAKTLFLSLLFFISLQNISAQVGWVNEIHYDNNGSDSNENIEIAVLTSSISDYNLLNLHLINGADNQIYASVDIGVNYSSISTNGAYTILTWEKSGIQNGSPDGVLLTYNDILLDFISYEGSLNNISVAGFTDISSTDIGVEESNTTPSNYSLQRTGIGTDATWTTPSAASLGTENSAVGQNLNATPRIQEYSPNETAIYYQAETEITLTFYNEVTLTDGWFELLGSSQGTILCEASTSDQKSFTLSPQESFDYGQSITVNLYANKIANADNPTQFMDEDISFSFDITPKVLINEILADPHNSLSFGDSNIDGIRDAYDDEFIEFVNPTPIDLDISNWTVTDAELERHVFEDGTTLKAGEAIIVFGGGNPNANFGCAQYVISSNGFLGLNNTGDIISIKDENGNLIDQVTYGSDANSDQSITRQRDALGKTFSTHLSISEDYFSPGVQTDLTPFADNNCPSISFTADTFEVTESNSELFETNNIVKVKRDGDLSGALTIEIHDLESGDATGGNNPDLGIDYDNSEFPIEIIFSNGEGGEKAINIPIHGDTELESNETIHLSIQIKEAETLPYISPVETVSLSIIDDENITLPIQLISFKGEIENYNLSLNWATVSEVNIKSFDIETSENGINWMSIDRVNANGFEAAIQKYQWRKNVFPSNPKYARLKIKESDHQYSYTDILPLTNTQKANILVYPSQIESGQLIHIQSPSVALQETEIYNLFGQLIYYRKFTENIFKIHLDIPLQNGFYLIHTIDQLGKRHIQKIIVE</sequence>
<dbReference type="GO" id="GO:0016020">
    <property type="term" value="C:membrane"/>
    <property type="evidence" value="ECO:0007669"/>
    <property type="project" value="InterPro"/>
</dbReference>
<dbReference type="AlphaFoldDB" id="A0A315ZGG2"/>
<organism evidence="5 6">
    <name type="scientific">Sediminitomix flava</name>
    <dbReference type="NCBI Taxonomy" id="379075"/>
    <lineage>
        <taxon>Bacteria</taxon>
        <taxon>Pseudomonadati</taxon>
        <taxon>Bacteroidota</taxon>
        <taxon>Cytophagia</taxon>
        <taxon>Cytophagales</taxon>
        <taxon>Flammeovirgaceae</taxon>
        <taxon>Sediminitomix</taxon>
    </lineage>
</organism>
<keyword evidence="1" id="KW-0732">Signal</keyword>
<evidence type="ECO:0000256" key="3">
    <source>
        <dbReference type="ARBA" id="ARBA00022837"/>
    </source>
</evidence>
<dbReference type="InterPro" id="IPR003644">
    <property type="entry name" value="Calx_beta"/>
</dbReference>
<dbReference type="InterPro" id="IPR032812">
    <property type="entry name" value="SbsA_Ig"/>
</dbReference>
<protein>
    <submittedName>
        <fullName evidence="5">Putative secreted protein (Por secretion system target)</fullName>
    </submittedName>
</protein>
<dbReference type="SUPFAM" id="SSF74853">
    <property type="entry name" value="Lamin A/C globular tail domain"/>
    <property type="match status" value="1"/>
</dbReference>
<dbReference type="Gene3D" id="2.60.40.2030">
    <property type="match status" value="1"/>
</dbReference>
<comment type="caution">
    <text evidence="5">The sequence shown here is derived from an EMBL/GenBank/DDBJ whole genome shotgun (WGS) entry which is preliminary data.</text>
</comment>
<evidence type="ECO:0000256" key="2">
    <source>
        <dbReference type="ARBA" id="ARBA00022737"/>
    </source>
</evidence>
<keyword evidence="3" id="KW-0106">Calcium</keyword>
<evidence type="ECO:0000313" key="6">
    <source>
        <dbReference type="Proteomes" id="UP000245535"/>
    </source>
</evidence>
<gene>
    <name evidence="5" type="ORF">BC781_101781</name>
</gene>
<keyword evidence="6" id="KW-1185">Reference proteome</keyword>